<evidence type="ECO:0000256" key="2">
    <source>
        <dbReference type="ARBA" id="ARBA00010059"/>
    </source>
</evidence>
<evidence type="ECO:0000256" key="3">
    <source>
        <dbReference type="ARBA" id="ARBA00023163"/>
    </source>
</evidence>
<name>A0A1B7TEJ5_9ASCO</name>
<dbReference type="SUPFAM" id="SSF50784">
    <property type="entry name" value="Transcription factor IIA (TFIIA), beta-barrel domain"/>
    <property type="match status" value="1"/>
</dbReference>
<dbReference type="CDD" id="cd07976">
    <property type="entry name" value="TFIIA_alpha_beta_like"/>
    <property type="match status" value="1"/>
</dbReference>
<dbReference type="GO" id="GO:0006367">
    <property type="term" value="P:transcription initiation at RNA polymerase II promoter"/>
    <property type="evidence" value="ECO:0007669"/>
    <property type="project" value="InterPro"/>
</dbReference>
<dbReference type="AlphaFoldDB" id="A0A1B7TEJ5"/>
<comment type="similarity">
    <text evidence="2">Belongs to the TFIIA subunit 1 family.</text>
</comment>
<accession>A0A1B7TEJ5</accession>
<organism evidence="6 7">
    <name type="scientific">Hanseniaspora valbyensis NRRL Y-1626</name>
    <dbReference type="NCBI Taxonomy" id="766949"/>
    <lineage>
        <taxon>Eukaryota</taxon>
        <taxon>Fungi</taxon>
        <taxon>Dikarya</taxon>
        <taxon>Ascomycota</taxon>
        <taxon>Saccharomycotina</taxon>
        <taxon>Saccharomycetes</taxon>
        <taxon>Saccharomycodales</taxon>
        <taxon>Saccharomycodaceae</taxon>
        <taxon>Hanseniaspora</taxon>
    </lineage>
</organism>
<feature type="region of interest" description="Disordered" evidence="5">
    <location>
        <begin position="155"/>
        <end position="182"/>
    </location>
</feature>
<keyword evidence="7" id="KW-1185">Reference proteome</keyword>
<proteinExistence type="inferred from homology"/>
<feature type="compositionally biased region" description="Low complexity" evidence="5">
    <location>
        <begin position="110"/>
        <end position="119"/>
    </location>
</feature>
<feature type="compositionally biased region" description="Acidic residues" evidence="5">
    <location>
        <begin position="158"/>
        <end position="182"/>
    </location>
</feature>
<dbReference type="InterPro" id="IPR009088">
    <property type="entry name" value="TFIIA_b-brl"/>
</dbReference>
<dbReference type="InterPro" id="IPR004855">
    <property type="entry name" value="TFIIA_asu/bsu"/>
</dbReference>
<sequence length="233" mass="27076">MSTEDFQIQQSSTTEAVPEQQQQIVPAPATTKIIPAASKEVGKLYENIISQVLQDVKPLFEDHGVDEETLQELQKLWEKKLVDSKTVPKFSWQDDEDYDYDDEEEEEQQDNQQNNGTNESETKKEENELNNLTTEDEIKRLERIKKEQKNLKQTALLDNEEVNSDLDDSDDDYLNTDDDIEDNNNEENGNIILCQYEKVVRVKNKWKWVLKDGVVSCNGKDYCFKKATGESDW</sequence>
<reference evidence="7" key="1">
    <citation type="journal article" date="2016" name="Proc. Natl. Acad. Sci. U.S.A.">
        <title>Comparative genomics of biotechnologically important yeasts.</title>
        <authorList>
            <person name="Riley R."/>
            <person name="Haridas S."/>
            <person name="Wolfe K.H."/>
            <person name="Lopes M.R."/>
            <person name="Hittinger C.T."/>
            <person name="Goeker M."/>
            <person name="Salamov A.A."/>
            <person name="Wisecaver J.H."/>
            <person name="Long T.M."/>
            <person name="Calvey C.H."/>
            <person name="Aerts A.L."/>
            <person name="Barry K.W."/>
            <person name="Choi C."/>
            <person name="Clum A."/>
            <person name="Coughlan A.Y."/>
            <person name="Deshpande S."/>
            <person name="Douglass A.P."/>
            <person name="Hanson S.J."/>
            <person name="Klenk H.-P."/>
            <person name="LaButti K.M."/>
            <person name="Lapidus A."/>
            <person name="Lindquist E.A."/>
            <person name="Lipzen A.M."/>
            <person name="Meier-Kolthoff J.P."/>
            <person name="Ohm R.A."/>
            <person name="Otillar R.P."/>
            <person name="Pangilinan J.L."/>
            <person name="Peng Y."/>
            <person name="Rokas A."/>
            <person name="Rosa C.A."/>
            <person name="Scheuner C."/>
            <person name="Sibirny A.A."/>
            <person name="Slot J.C."/>
            <person name="Stielow J.B."/>
            <person name="Sun H."/>
            <person name="Kurtzman C.P."/>
            <person name="Blackwell M."/>
            <person name="Grigoriev I.V."/>
            <person name="Jeffries T.W."/>
        </authorList>
    </citation>
    <scope>NUCLEOTIDE SEQUENCE [LARGE SCALE GENOMIC DNA]</scope>
    <source>
        <strain evidence="7">NRRL Y-1626</strain>
    </source>
</reference>
<dbReference type="SMART" id="SM01371">
    <property type="entry name" value="TFIIA"/>
    <property type="match status" value="1"/>
</dbReference>
<dbReference type="SUPFAM" id="SSF47396">
    <property type="entry name" value="Transcription factor IIA (TFIIA), alpha-helical domain"/>
    <property type="match status" value="1"/>
</dbReference>
<protein>
    <submittedName>
        <fullName evidence="6">TFIIA-domain-containing protein</fullName>
    </submittedName>
</protein>
<feature type="region of interest" description="Disordered" evidence="5">
    <location>
        <begin position="1"/>
        <end position="24"/>
    </location>
</feature>
<feature type="compositionally biased region" description="Acidic residues" evidence="5">
    <location>
        <begin position="93"/>
        <end position="109"/>
    </location>
</feature>
<dbReference type="Pfam" id="PF03153">
    <property type="entry name" value="TFIIA"/>
    <property type="match status" value="1"/>
</dbReference>
<comment type="caution">
    <text evidence="6">The sequence shown here is derived from an EMBL/GenBank/DDBJ whole genome shotgun (WGS) entry which is preliminary data.</text>
</comment>
<dbReference type="PANTHER" id="PTHR12694">
    <property type="entry name" value="TRANSCRIPTION INITIATION FACTOR IIA SUBUNIT 1"/>
    <property type="match status" value="1"/>
</dbReference>
<gene>
    <name evidence="6" type="ORF">HANVADRAFT_52464</name>
</gene>
<dbReference type="PANTHER" id="PTHR12694:SF8">
    <property type="entry name" value="TRANSCRIPTION INITIATION FACTOR IIA SUBUNIT 1"/>
    <property type="match status" value="1"/>
</dbReference>
<dbReference type="GO" id="GO:0005672">
    <property type="term" value="C:transcription factor TFIIA complex"/>
    <property type="evidence" value="ECO:0007669"/>
    <property type="project" value="InterPro"/>
</dbReference>
<dbReference type="Gene3D" id="2.30.18.10">
    <property type="entry name" value="Transcription factor IIA (TFIIA), beta-barrel domain"/>
    <property type="match status" value="1"/>
</dbReference>
<evidence type="ECO:0000256" key="4">
    <source>
        <dbReference type="ARBA" id="ARBA00023242"/>
    </source>
</evidence>
<dbReference type="EMBL" id="LXPE01000010">
    <property type="protein sequence ID" value="OBA27157.1"/>
    <property type="molecule type" value="Genomic_DNA"/>
</dbReference>
<comment type="subcellular location">
    <subcellularLocation>
        <location evidence="1">Nucleus</location>
    </subcellularLocation>
</comment>
<dbReference type="Proteomes" id="UP000092321">
    <property type="component" value="Unassembled WGS sequence"/>
</dbReference>
<feature type="region of interest" description="Disordered" evidence="5">
    <location>
        <begin position="92"/>
        <end position="134"/>
    </location>
</feature>
<dbReference type="Gene3D" id="1.10.287.100">
    <property type="match status" value="1"/>
</dbReference>
<keyword evidence="4" id="KW-0539">Nucleus</keyword>
<evidence type="ECO:0000313" key="7">
    <source>
        <dbReference type="Proteomes" id="UP000092321"/>
    </source>
</evidence>
<evidence type="ECO:0000256" key="5">
    <source>
        <dbReference type="SAM" id="MobiDB-lite"/>
    </source>
</evidence>
<evidence type="ECO:0000256" key="1">
    <source>
        <dbReference type="ARBA" id="ARBA00004123"/>
    </source>
</evidence>
<evidence type="ECO:0000313" key="6">
    <source>
        <dbReference type="EMBL" id="OBA27157.1"/>
    </source>
</evidence>
<keyword evidence="3" id="KW-0804">Transcription</keyword>